<geneLocation type="plasmid" evidence="2 3">
    <name>pOSCIL6304.01</name>
</geneLocation>
<keyword evidence="2" id="KW-0614">Plasmid</keyword>
<evidence type="ECO:0000313" key="3">
    <source>
        <dbReference type="Proteomes" id="UP000010367"/>
    </source>
</evidence>
<dbReference type="PROSITE" id="PS50943">
    <property type="entry name" value="HTH_CROC1"/>
    <property type="match status" value="1"/>
</dbReference>
<accession>K9TU00</accession>
<dbReference type="GO" id="GO:0003677">
    <property type="term" value="F:DNA binding"/>
    <property type="evidence" value="ECO:0007669"/>
    <property type="project" value="InterPro"/>
</dbReference>
<dbReference type="SMART" id="SM00530">
    <property type="entry name" value="HTH_XRE"/>
    <property type="match status" value="1"/>
</dbReference>
<dbReference type="SUPFAM" id="SSF47413">
    <property type="entry name" value="lambda repressor-like DNA-binding domains"/>
    <property type="match status" value="1"/>
</dbReference>
<keyword evidence="3" id="KW-1185">Reference proteome</keyword>
<dbReference type="Proteomes" id="UP000010367">
    <property type="component" value="Plasmid pOSCIL6304.01"/>
</dbReference>
<dbReference type="OrthoDB" id="427043at2"/>
<dbReference type="InterPro" id="IPR001387">
    <property type="entry name" value="Cro/C1-type_HTH"/>
</dbReference>
<dbReference type="EMBL" id="CP003608">
    <property type="protein sequence ID" value="AFY85489.1"/>
    <property type="molecule type" value="Genomic_DNA"/>
</dbReference>
<sequence length="82" mass="9768">MNTRMLNRTKTMPIRWHLERIMEERRWTNRALGKEIGKHENSISRLKKHKNMPQITGDLLASLCRVLEVEPGDLLEYVPEEE</sequence>
<dbReference type="AlphaFoldDB" id="K9TU00"/>
<protein>
    <submittedName>
        <fullName evidence="2">Putative transcriptional regulator</fullName>
    </submittedName>
</protein>
<dbReference type="InterPro" id="IPR010982">
    <property type="entry name" value="Lambda_DNA-bd_dom_sf"/>
</dbReference>
<evidence type="ECO:0000259" key="1">
    <source>
        <dbReference type="PROSITE" id="PS50943"/>
    </source>
</evidence>
<proteinExistence type="predicted"/>
<reference evidence="2 3" key="1">
    <citation type="submission" date="2012-06" db="EMBL/GenBank/DDBJ databases">
        <title>Finished plasmid 1 of genome of Oscillatoria acuminata PCC 6304.</title>
        <authorList>
            <consortium name="US DOE Joint Genome Institute"/>
            <person name="Gugger M."/>
            <person name="Coursin T."/>
            <person name="Rippka R."/>
            <person name="Tandeau De Marsac N."/>
            <person name="Huntemann M."/>
            <person name="Wei C.-L."/>
            <person name="Han J."/>
            <person name="Detter J.C."/>
            <person name="Han C."/>
            <person name="Tapia R."/>
            <person name="Davenport K."/>
            <person name="Daligault H."/>
            <person name="Erkkila T."/>
            <person name="Gu W."/>
            <person name="Munk A.C.C."/>
            <person name="Teshima H."/>
            <person name="Xu Y."/>
            <person name="Chain P."/>
            <person name="Chen A."/>
            <person name="Krypides N."/>
            <person name="Mavromatis K."/>
            <person name="Markowitz V."/>
            <person name="Szeto E."/>
            <person name="Ivanova N."/>
            <person name="Mikhailova N."/>
            <person name="Ovchinnikova G."/>
            <person name="Pagani I."/>
            <person name="Pati A."/>
            <person name="Goodwin L."/>
            <person name="Peters L."/>
            <person name="Pitluck S."/>
            <person name="Woyke T."/>
            <person name="Kerfeld C."/>
        </authorList>
    </citation>
    <scope>NUCLEOTIDE SEQUENCE [LARGE SCALE GENOMIC DNA]</scope>
    <source>
        <strain evidence="2 3">PCC 6304</strain>
        <plasmid evidence="3">Plasmid pOSCIL6304.01</plasmid>
    </source>
</reference>
<feature type="domain" description="HTH cro/C1-type" evidence="1">
    <location>
        <begin position="18"/>
        <end position="74"/>
    </location>
</feature>
<dbReference type="Pfam" id="PF13443">
    <property type="entry name" value="HTH_26"/>
    <property type="match status" value="1"/>
</dbReference>
<gene>
    <name evidence="2" type="ORF">Oscil6304_6029</name>
</gene>
<dbReference type="eggNOG" id="COG3655">
    <property type="taxonomic scope" value="Bacteria"/>
</dbReference>
<dbReference type="InParanoid" id="K9TU00"/>
<evidence type="ECO:0000313" key="2">
    <source>
        <dbReference type="EMBL" id="AFY85489.1"/>
    </source>
</evidence>
<dbReference type="HOGENOM" id="CLU_066192_31_8_3"/>
<organism evidence="2 3">
    <name type="scientific">Oscillatoria acuminata PCC 6304</name>
    <dbReference type="NCBI Taxonomy" id="56110"/>
    <lineage>
        <taxon>Bacteria</taxon>
        <taxon>Bacillati</taxon>
        <taxon>Cyanobacteriota</taxon>
        <taxon>Cyanophyceae</taxon>
        <taxon>Oscillatoriophycideae</taxon>
        <taxon>Oscillatoriales</taxon>
        <taxon>Oscillatoriaceae</taxon>
        <taxon>Oscillatoria</taxon>
    </lineage>
</organism>
<name>K9TU00_9CYAN</name>
<dbReference type="Gene3D" id="1.10.260.40">
    <property type="entry name" value="lambda repressor-like DNA-binding domains"/>
    <property type="match status" value="1"/>
</dbReference>
<dbReference type="KEGG" id="oac:Oscil6304_6029"/>